<dbReference type="Gene3D" id="3.40.50.300">
    <property type="entry name" value="P-loop containing nucleotide triphosphate hydrolases"/>
    <property type="match status" value="1"/>
</dbReference>
<dbReference type="Gramene" id="AUR62032590-RA">
    <property type="protein sequence ID" value="AUR62032590-RA:cds"/>
    <property type="gene ID" value="AUR62032590"/>
</dbReference>
<evidence type="ECO:0000313" key="6">
    <source>
        <dbReference type="Proteomes" id="UP000596660"/>
    </source>
</evidence>
<proteinExistence type="inferred from homology"/>
<dbReference type="Pfam" id="PF00685">
    <property type="entry name" value="Sulfotransfer_1"/>
    <property type="match status" value="1"/>
</dbReference>
<protein>
    <recommendedName>
        <fullName evidence="3">Sulfotransferase</fullName>
        <ecNumber evidence="3">2.8.2.-</ecNumber>
    </recommendedName>
</protein>
<sequence>MAATLEPTNNKAQENLQDEIKELQLSLPNEPWFVWPMYLYQGSWCLSYILGGIISFKTRFQAHDTDIILASLPKTRTTWLKSLIFAIVNRTKFSDDFTQHPFRTKNPHQLIEHLEINVYEEVNGYEPDLSELPLPRLFATHMSYLSLPDSIKNSKCRIVYVCRNPFDTFVSTWHFYQEFEPCKGIKPDLDMMEKYVDMFCSGVSPWGPYEDHVLGYWKKSNQNSQKVLFLEYEGLKKDPEAHLKRLAEFYVDMFFSFVVLKV</sequence>
<organism evidence="5 6">
    <name type="scientific">Chenopodium quinoa</name>
    <name type="common">Quinoa</name>
    <dbReference type="NCBI Taxonomy" id="63459"/>
    <lineage>
        <taxon>Eukaryota</taxon>
        <taxon>Viridiplantae</taxon>
        <taxon>Streptophyta</taxon>
        <taxon>Embryophyta</taxon>
        <taxon>Tracheophyta</taxon>
        <taxon>Spermatophyta</taxon>
        <taxon>Magnoliopsida</taxon>
        <taxon>eudicotyledons</taxon>
        <taxon>Gunneridae</taxon>
        <taxon>Pentapetalae</taxon>
        <taxon>Caryophyllales</taxon>
        <taxon>Chenopodiaceae</taxon>
        <taxon>Chenopodioideae</taxon>
        <taxon>Atripliceae</taxon>
        <taxon>Chenopodium</taxon>
    </lineage>
</organism>
<keyword evidence="2 3" id="KW-0808">Transferase</keyword>
<dbReference type="PANTHER" id="PTHR11783">
    <property type="entry name" value="SULFOTRANSFERASE SULT"/>
    <property type="match status" value="1"/>
</dbReference>
<evidence type="ECO:0000259" key="4">
    <source>
        <dbReference type="Pfam" id="PF00685"/>
    </source>
</evidence>
<evidence type="ECO:0000256" key="2">
    <source>
        <dbReference type="ARBA" id="ARBA00022679"/>
    </source>
</evidence>
<comment type="similarity">
    <text evidence="1 3">Belongs to the sulfotransferase 1 family.</text>
</comment>
<dbReference type="InterPro" id="IPR027417">
    <property type="entry name" value="P-loop_NTPase"/>
</dbReference>
<dbReference type="SUPFAM" id="SSF52540">
    <property type="entry name" value="P-loop containing nucleoside triphosphate hydrolases"/>
    <property type="match status" value="1"/>
</dbReference>
<feature type="domain" description="Sulfotransferase" evidence="4">
    <location>
        <begin position="64"/>
        <end position="250"/>
    </location>
</feature>
<accession>A0A803MMT9</accession>
<reference evidence="5" key="2">
    <citation type="submission" date="2021-03" db="UniProtKB">
        <authorList>
            <consortium name="EnsemblPlants"/>
        </authorList>
    </citation>
    <scope>IDENTIFICATION</scope>
</reference>
<dbReference type="EC" id="2.8.2.-" evidence="3"/>
<evidence type="ECO:0000256" key="1">
    <source>
        <dbReference type="ARBA" id="ARBA00005771"/>
    </source>
</evidence>
<evidence type="ECO:0000256" key="3">
    <source>
        <dbReference type="RuleBase" id="RU361155"/>
    </source>
</evidence>
<dbReference type="Proteomes" id="UP000596660">
    <property type="component" value="Unplaced"/>
</dbReference>
<dbReference type="InterPro" id="IPR000863">
    <property type="entry name" value="Sulfotransferase_dom"/>
</dbReference>
<reference evidence="5" key="1">
    <citation type="journal article" date="2017" name="Nature">
        <title>The genome of Chenopodium quinoa.</title>
        <authorList>
            <person name="Jarvis D.E."/>
            <person name="Ho Y.S."/>
            <person name="Lightfoot D.J."/>
            <person name="Schmoeckel S.M."/>
            <person name="Li B."/>
            <person name="Borm T.J.A."/>
            <person name="Ohyanagi H."/>
            <person name="Mineta K."/>
            <person name="Michell C.T."/>
            <person name="Saber N."/>
            <person name="Kharbatia N.M."/>
            <person name="Rupper R.R."/>
            <person name="Sharp A.R."/>
            <person name="Dally N."/>
            <person name="Boughton B.A."/>
            <person name="Woo Y.H."/>
            <person name="Gao G."/>
            <person name="Schijlen E.G.W.M."/>
            <person name="Guo X."/>
            <person name="Momin A.A."/>
            <person name="Negrao S."/>
            <person name="Al-Babili S."/>
            <person name="Gehring C."/>
            <person name="Roessner U."/>
            <person name="Jung C."/>
            <person name="Murphy K."/>
            <person name="Arold S.T."/>
            <person name="Gojobori T."/>
            <person name="van der Linden C.G."/>
            <person name="van Loo E.N."/>
            <person name="Jellen E.N."/>
            <person name="Maughan P.J."/>
            <person name="Tester M."/>
        </authorList>
    </citation>
    <scope>NUCLEOTIDE SEQUENCE [LARGE SCALE GENOMIC DNA]</scope>
    <source>
        <strain evidence="5">cv. PI 614886</strain>
    </source>
</reference>
<dbReference type="EnsemblPlants" id="AUR62032590-RA">
    <property type="protein sequence ID" value="AUR62032590-RA:cds"/>
    <property type="gene ID" value="AUR62032590"/>
</dbReference>
<keyword evidence="6" id="KW-1185">Reference proteome</keyword>
<evidence type="ECO:0000313" key="5">
    <source>
        <dbReference type="EnsemblPlants" id="AUR62032590-RA:cds"/>
    </source>
</evidence>
<name>A0A803MMT9_CHEQI</name>
<dbReference type="GO" id="GO:0008146">
    <property type="term" value="F:sulfotransferase activity"/>
    <property type="evidence" value="ECO:0007669"/>
    <property type="project" value="InterPro"/>
</dbReference>
<dbReference type="AlphaFoldDB" id="A0A803MMT9"/>